<name>A0A8B6CCL4_MYTGA</name>
<keyword evidence="2" id="KW-1185">Reference proteome</keyword>
<reference evidence="1" key="1">
    <citation type="submission" date="2018-11" db="EMBL/GenBank/DDBJ databases">
        <authorList>
            <person name="Alioto T."/>
            <person name="Alioto T."/>
        </authorList>
    </citation>
    <scope>NUCLEOTIDE SEQUENCE</scope>
</reference>
<dbReference type="EMBL" id="UYJE01001567">
    <property type="protein sequence ID" value="VDI03171.1"/>
    <property type="molecule type" value="Genomic_DNA"/>
</dbReference>
<protein>
    <submittedName>
        <fullName evidence="1">Uncharacterized protein</fullName>
    </submittedName>
</protein>
<dbReference type="AlphaFoldDB" id="A0A8B6CCL4"/>
<accession>A0A8B6CCL4</accession>
<evidence type="ECO:0000313" key="2">
    <source>
        <dbReference type="Proteomes" id="UP000596742"/>
    </source>
</evidence>
<sequence>MQSNPLNYKAGQKGCEMAKVQNVKRDCSEIEGVMAKNYCLAKPISSNKEEDTDQYAINTDYDHLDNVKQIKDPETKVYDHLPTVETEDPTYDHSNLKIVLDNEDYDDHFKIDRAHA</sequence>
<dbReference type="Proteomes" id="UP000596742">
    <property type="component" value="Unassembled WGS sequence"/>
</dbReference>
<comment type="caution">
    <text evidence="1">The sequence shown here is derived from an EMBL/GenBank/DDBJ whole genome shotgun (WGS) entry which is preliminary data.</text>
</comment>
<gene>
    <name evidence="1" type="ORF">MGAL_10B089449</name>
</gene>
<organism evidence="1 2">
    <name type="scientific">Mytilus galloprovincialis</name>
    <name type="common">Mediterranean mussel</name>
    <dbReference type="NCBI Taxonomy" id="29158"/>
    <lineage>
        <taxon>Eukaryota</taxon>
        <taxon>Metazoa</taxon>
        <taxon>Spiralia</taxon>
        <taxon>Lophotrochozoa</taxon>
        <taxon>Mollusca</taxon>
        <taxon>Bivalvia</taxon>
        <taxon>Autobranchia</taxon>
        <taxon>Pteriomorphia</taxon>
        <taxon>Mytilida</taxon>
        <taxon>Mytiloidea</taxon>
        <taxon>Mytilidae</taxon>
        <taxon>Mytilinae</taxon>
        <taxon>Mytilus</taxon>
    </lineage>
</organism>
<proteinExistence type="predicted"/>
<evidence type="ECO:0000313" key="1">
    <source>
        <dbReference type="EMBL" id="VDI03171.1"/>
    </source>
</evidence>